<feature type="transmembrane region" description="Helical" evidence="1">
    <location>
        <begin position="47"/>
        <end position="67"/>
    </location>
</feature>
<keyword evidence="1" id="KW-0472">Membrane</keyword>
<dbReference type="Proteomes" id="UP001166251">
    <property type="component" value="Unassembled WGS sequence"/>
</dbReference>
<evidence type="ECO:0000313" key="2">
    <source>
        <dbReference type="EMBL" id="MBW8190103.1"/>
    </source>
</evidence>
<feature type="transmembrane region" description="Helical" evidence="1">
    <location>
        <begin position="17"/>
        <end position="35"/>
    </location>
</feature>
<evidence type="ECO:0000313" key="3">
    <source>
        <dbReference type="Proteomes" id="UP001166251"/>
    </source>
</evidence>
<proteinExistence type="predicted"/>
<evidence type="ECO:0000256" key="1">
    <source>
        <dbReference type="SAM" id="Phobius"/>
    </source>
</evidence>
<organism evidence="2 3">
    <name type="scientific">Neiella holothuriorum</name>
    <dbReference type="NCBI Taxonomy" id="2870530"/>
    <lineage>
        <taxon>Bacteria</taxon>
        <taxon>Pseudomonadati</taxon>
        <taxon>Pseudomonadota</taxon>
        <taxon>Gammaproteobacteria</taxon>
        <taxon>Alteromonadales</taxon>
        <taxon>Echinimonadaceae</taxon>
        <taxon>Neiella</taxon>
    </lineage>
</organism>
<reference evidence="2" key="1">
    <citation type="submission" date="2021-07" db="EMBL/GenBank/DDBJ databases">
        <title>Neiella marina sp. nov., isolated from the intestinal content of sea cucumber Apostichopus japonicus.</title>
        <authorList>
            <person name="Bai X."/>
        </authorList>
    </citation>
    <scope>NUCLEOTIDE SEQUENCE</scope>
    <source>
        <strain evidence="2">126</strain>
    </source>
</reference>
<dbReference type="RefSeq" id="WP_220102796.1">
    <property type="nucleotide sequence ID" value="NZ_JAHZSS010000003.1"/>
</dbReference>
<name>A0ABS7EDU9_9GAMM</name>
<feature type="transmembrane region" description="Helical" evidence="1">
    <location>
        <begin position="90"/>
        <end position="113"/>
    </location>
</feature>
<accession>A0ABS7EDU9</accession>
<keyword evidence="1" id="KW-0812">Transmembrane</keyword>
<keyword evidence="1" id="KW-1133">Transmembrane helix</keyword>
<keyword evidence="3" id="KW-1185">Reference proteome</keyword>
<sequence length="153" mass="17215">MNRAEFFEVISHKFGRWYAIALIAALVTLVAIRLINSGALQNMSLVVFTPVVPAFICMIISAGMRVFDLHKYFYNGSGTYQRPAFMSLKLIPYSIVVAVVSLVPPTILISVLFGLDGHEQIHTSLFSDLLLISSLVFWFFWVVNPYIKRLVGL</sequence>
<feature type="transmembrane region" description="Helical" evidence="1">
    <location>
        <begin position="125"/>
        <end position="143"/>
    </location>
</feature>
<comment type="caution">
    <text evidence="2">The sequence shown here is derived from an EMBL/GenBank/DDBJ whole genome shotgun (WGS) entry which is preliminary data.</text>
</comment>
<gene>
    <name evidence="2" type="ORF">K0504_03565</name>
</gene>
<protein>
    <submittedName>
        <fullName evidence="2">Uncharacterized protein</fullName>
    </submittedName>
</protein>
<dbReference type="EMBL" id="JAHZSS010000003">
    <property type="protein sequence ID" value="MBW8190103.1"/>
    <property type="molecule type" value="Genomic_DNA"/>
</dbReference>